<dbReference type="InterPro" id="IPR014756">
    <property type="entry name" value="Ig_E-set"/>
</dbReference>
<proteinExistence type="inferred from homology"/>
<dbReference type="STRING" id="56780.SYN_02257"/>
<reference evidence="10 11" key="1">
    <citation type="journal article" date="2007" name="Proc. Natl. Acad. Sci. U.S.A.">
        <title>The genome of Syntrophus aciditrophicus: life at the thermodynamic limit of microbial growth.</title>
        <authorList>
            <person name="McInerney M.J."/>
            <person name="Rohlin L."/>
            <person name="Mouttaki H."/>
            <person name="Kim U."/>
            <person name="Krupp R.S."/>
            <person name="Rios-Hernandez L."/>
            <person name="Sieber J."/>
            <person name="Struchtemeyer C.G."/>
            <person name="Bhattacharyya A."/>
            <person name="Campbell J.W."/>
            <person name="Gunsalus R.P."/>
        </authorList>
    </citation>
    <scope>NUCLEOTIDE SEQUENCE [LARGE SCALE GENOMIC DNA]</scope>
    <source>
        <strain evidence="10 11">SB</strain>
    </source>
</reference>
<dbReference type="SUPFAM" id="SSF51445">
    <property type="entry name" value="(Trans)glycosidases"/>
    <property type="match status" value="1"/>
</dbReference>
<dbReference type="Gene3D" id="2.60.40.1180">
    <property type="entry name" value="Golgi alpha-mannosidase II"/>
    <property type="match status" value="1"/>
</dbReference>
<dbReference type="InterPro" id="IPR017853">
    <property type="entry name" value="GH"/>
</dbReference>
<evidence type="ECO:0000259" key="9">
    <source>
        <dbReference type="SMART" id="SM00642"/>
    </source>
</evidence>
<dbReference type="CAZy" id="GH13">
    <property type="family name" value="Glycoside Hydrolase Family 13"/>
</dbReference>
<dbReference type="AlphaFoldDB" id="Q2LQV6"/>
<evidence type="ECO:0000256" key="8">
    <source>
        <dbReference type="PIRSR" id="PIRSR000463-1"/>
    </source>
</evidence>
<evidence type="ECO:0000256" key="1">
    <source>
        <dbReference type="ARBA" id="ARBA00000826"/>
    </source>
</evidence>
<dbReference type="GO" id="GO:0005978">
    <property type="term" value="P:glycogen biosynthetic process"/>
    <property type="evidence" value="ECO:0007669"/>
    <property type="project" value="InterPro"/>
</dbReference>
<evidence type="ECO:0000256" key="7">
    <source>
        <dbReference type="ARBA" id="ARBA00023277"/>
    </source>
</evidence>
<dbReference type="InterPro" id="IPR037439">
    <property type="entry name" value="Branching_enzy"/>
</dbReference>
<dbReference type="InterPro" id="IPR013780">
    <property type="entry name" value="Glyco_hydro_b"/>
</dbReference>
<keyword evidence="7" id="KW-0119">Carbohydrate metabolism</keyword>
<evidence type="ECO:0000256" key="2">
    <source>
        <dbReference type="ARBA" id="ARBA00002953"/>
    </source>
</evidence>
<dbReference type="Proteomes" id="UP000001933">
    <property type="component" value="Chromosome"/>
</dbReference>
<dbReference type="SUPFAM" id="SSF51011">
    <property type="entry name" value="Glycosyl hydrolase domain"/>
    <property type="match status" value="1"/>
</dbReference>
<organism evidence="10 11">
    <name type="scientific">Syntrophus aciditrophicus (strain SB)</name>
    <dbReference type="NCBI Taxonomy" id="56780"/>
    <lineage>
        <taxon>Bacteria</taxon>
        <taxon>Pseudomonadati</taxon>
        <taxon>Thermodesulfobacteriota</taxon>
        <taxon>Syntrophia</taxon>
        <taxon>Syntrophales</taxon>
        <taxon>Syntrophaceae</taxon>
        <taxon>Syntrophus</taxon>
    </lineage>
</organism>
<evidence type="ECO:0000256" key="6">
    <source>
        <dbReference type="ARBA" id="ARBA00022679"/>
    </source>
</evidence>
<dbReference type="PANTHER" id="PTHR43651:SF3">
    <property type="entry name" value="1,4-ALPHA-GLUCAN-BRANCHING ENZYME"/>
    <property type="match status" value="1"/>
</dbReference>
<evidence type="ECO:0000313" key="10">
    <source>
        <dbReference type="EMBL" id="ABC76467.1"/>
    </source>
</evidence>
<dbReference type="InterPro" id="IPR006048">
    <property type="entry name" value="A-amylase/branching_C"/>
</dbReference>
<dbReference type="InParanoid" id="Q2LQV6"/>
<dbReference type="GO" id="GO:0004553">
    <property type="term" value="F:hydrolase activity, hydrolyzing O-glycosyl compounds"/>
    <property type="evidence" value="ECO:0007669"/>
    <property type="project" value="InterPro"/>
</dbReference>
<name>Q2LQV6_SYNAS</name>
<dbReference type="GO" id="GO:0005737">
    <property type="term" value="C:cytoplasm"/>
    <property type="evidence" value="ECO:0007669"/>
    <property type="project" value="TreeGrafter"/>
</dbReference>
<dbReference type="InterPro" id="IPR004193">
    <property type="entry name" value="Glyco_hydro_13_N"/>
</dbReference>
<evidence type="ECO:0000256" key="4">
    <source>
        <dbReference type="ARBA" id="ARBA00012541"/>
    </source>
</evidence>
<dbReference type="Pfam" id="PF02922">
    <property type="entry name" value="CBM_48"/>
    <property type="match status" value="1"/>
</dbReference>
<dbReference type="Gene3D" id="2.60.40.10">
    <property type="entry name" value="Immunoglobulins"/>
    <property type="match status" value="1"/>
</dbReference>
<evidence type="ECO:0000313" key="11">
    <source>
        <dbReference type="Proteomes" id="UP000001933"/>
    </source>
</evidence>
<dbReference type="GO" id="GO:0003844">
    <property type="term" value="F:1,4-alpha-glucan branching enzyme activity"/>
    <property type="evidence" value="ECO:0007669"/>
    <property type="project" value="UniProtKB-EC"/>
</dbReference>
<dbReference type="Pfam" id="PF00128">
    <property type="entry name" value="Alpha-amylase"/>
    <property type="match status" value="1"/>
</dbReference>
<keyword evidence="5 10" id="KW-0328">Glycosyltransferase</keyword>
<dbReference type="FunCoup" id="Q2LQV6">
    <property type="interactions" value="384"/>
</dbReference>
<dbReference type="Gene3D" id="3.20.20.80">
    <property type="entry name" value="Glycosidases"/>
    <property type="match status" value="1"/>
</dbReference>
<dbReference type="PANTHER" id="PTHR43651">
    <property type="entry name" value="1,4-ALPHA-GLUCAN-BRANCHING ENZYME"/>
    <property type="match status" value="1"/>
</dbReference>
<dbReference type="RefSeq" id="WP_011416501.1">
    <property type="nucleotide sequence ID" value="NC_007759.1"/>
</dbReference>
<dbReference type="CDD" id="cd02854">
    <property type="entry name" value="E_set_GBE_euk_N"/>
    <property type="match status" value="1"/>
</dbReference>
<dbReference type="SUPFAM" id="SSF81296">
    <property type="entry name" value="E set domains"/>
    <property type="match status" value="1"/>
</dbReference>
<dbReference type="FunFam" id="3.20.20.80:FF:000001">
    <property type="entry name" value="1,4-alpha-glucan branching enzyme"/>
    <property type="match status" value="1"/>
</dbReference>
<dbReference type="SMART" id="SM00642">
    <property type="entry name" value="Aamy"/>
    <property type="match status" value="1"/>
</dbReference>
<gene>
    <name evidence="10" type="ORF">SYN_02257</name>
</gene>
<feature type="active site" description="Proton donor" evidence="8">
    <location>
        <position position="375"/>
    </location>
</feature>
<dbReference type="eggNOG" id="COG0296">
    <property type="taxonomic scope" value="Bacteria"/>
</dbReference>
<dbReference type="PIRSF" id="PIRSF000463">
    <property type="entry name" value="GlgB"/>
    <property type="match status" value="1"/>
</dbReference>
<comment type="catalytic activity">
    <reaction evidence="1">
        <text>Transfers a segment of a (1-&gt;4)-alpha-D-glucan chain to a primary hydroxy group in a similar glucan chain.</text>
        <dbReference type="EC" id="2.4.1.18"/>
    </reaction>
</comment>
<feature type="active site" description="Nucleophile" evidence="8">
    <location>
        <position position="321"/>
    </location>
</feature>
<evidence type="ECO:0000256" key="3">
    <source>
        <dbReference type="ARBA" id="ARBA00009000"/>
    </source>
</evidence>
<dbReference type="FunFam" id="2.60.40.1180:FF:000050">
    <property type="entry name" value="1,4-alpha-glucan branching enzyme"/>
    <property type="match status" value="1"/>
</dbReference>
<protein>
    <recommendedName>
        <fullName evidence="4">1,4-alpha-glucan branching enzyme</fullName>
        <ecNumber evidence="4">2.4.1.18</ecNumber>
    </recommendedName>
</protein>
<dbReference type="EMBL" id="CP000252">
    <property type="protein sequence ID" value="ABC76467.1"/>
    <property type="molecule type" value="Genomic_DNA"/>
</dbReference>
<dbReference type="CDD" id="cd11321">
    <property type="entry name" value="AmyAc_bac_euk_BE"/>
    <property type="match status" value="1"/>
</dbReference>
<dbReference type="InterPro" id="IPR013783">
    <property type="entry name" value="Ig-like_fold"/>
</dbReference>
<evidence type="ECO:0000256" key="5">
    <source>
        <dbReference type="ARBA" id="ARBA00022676"/>
    </source>
</evidence>
<accession>Q2LQV6</accession>
<feature type="domain" description="Glycosyl hydrolase family 13 catalytic" evidence="9">
    <location>
        <begin position="186"/>
        <end position="530"/>
    </location>
</feature>
<dbReference type="KEGG" id="sat:SYN_02257"/>
<dbReference type="Pfam" id="PF02806">
    <property type="entry name" value="Alpha-amylase_C"/>
    <property type="match status" value="1"/>
</dbReference>
<comment type="similarity">
    <text evidence="3">Belongs to the glycosyl hydrolase 13 family. GlgB subfamily.</text>
</comment>
<dbReference type="EC" id="2.4.1.18" evidence="4"/>
<comment type="function">
    <text evidence="2">Catalyzes the formation of the alpha-1,6-glucosidic linkages in glycogen by scission of a 1,4-alpha-linked oligosaccharide from growing alpha-1,4-glucan chains and the subsequent attachment of the oligosaccharide to the alpha-1,6 position.</text>
</comment>
<keyword evidence="11" id="KW-1185">Reference proteome</keyword>
<dbReference type="HOGENOM" id="CLU_011131_2_2_7"/>
<dbReference type="GO" id="GO:0043169">
    <property type="term" value="F:cation binding"/>
    <property type="evidence" value="ECO:0007669"/>
    <property type="project" value="InterPro"/>
</dbReference>
<dbReference type="OrthoDB" id="9800174at2"/>
<keyword evidence="6 10" id="KW-0808">Transferase</keyword>
<sequence length="662" mass="76588">MKDPYLYPYLSVIRRRLEKVRDREQRLTEGRMELVDFASGHEYFGLHREGAEWVFREWAPNATSISLIGDFTDWREEKDYSLHRTGESGNWEVRIPADKLKSGQLYKLLMRWPGGSGERIPAYVRRTVQDPHTHLFAAQVWKPEQPYAWHSPFFRRPPESPRIYEAHIGMAQEEERVGAYDEFRKNILPRVIDAGYNTLQLMAIQEHPYYGSLGYHVSSFFAASSRFGTPEELKELIDAAHEAGLAVIMDLVHSHAARNEQEGISRFDGTLYQYFHEGPRGDHIAWDSRCFDYGKPEVLHFLLSNCRFWLDEYHFDGFRFDGVTSMLYLDHGLGKAFTEYADYFGDNVDEDALTYLALANKVIHTLRPDAITIAEDVSGMPGLAASREEGGFGFDYRLAMGVPDYWIKLLKETPDEQWPIGHLYYELTNRRADEKTIGYAESHDQAIVGDKTLIFRLIDAEMYTHMNVFESNLRVDRGIALHKMIRLITLATAGNGYLNFMGNEFGHPEWIDFPREGNNWSYKYARRQWRLRDDTNLRYRFLAAFDKAMMHLAAEYSLLDASGPYLILENQANLLLGFQRAGLVFLFCFHPHQSLAHYPVDLQPGEYHLILDSDAVEFGGHGRLHPGQVYFTKPEPLPDGNIRHTATLYLPTRSALVLRRKE</sequence>
<dbReference type="InterPro" id="IPR006047">
    <property type="entry name" value="GH13_cat_dom"/>
</dbReference>